<feature type="region of interest" description="Disordered" evidence="7">
    <location>
        <begin position="78"/>
        <end position="98"/>
    </location>
</feature>
<dbReference type="GO" id="GO:0009396">
    <property type="term" value="P:folic acid-containing compound biosynthetic process"/>
    <property type="evidence" value="ECO:0007669"/>
    <property type="project" value="TreeGrafter"/>
</dbReference>
<dbReference type="PANTHER" id="PTHR23407">
    <property type="entry name" value="ATPASE INHIBITOR/5-FORMYLTETRAHYDROFOLATE CYCLO-LIGASE"/>
    <property type="match status" value="1"/>
</dbReference>
<sequence length="233" mass="25891">MFALKAALRKSMLKALRQISEQELKAQSDAVFRSLLQQDWYTSARSVGCYLSMAKGELQTDQIVQDLLKRGAKLYTPYLPPPPSAPAPSPSSSDPPISATSEMRMLSLYSPADLEACPLDKWGILDPGETRRDTGEKREDAMDHSAPDLDLILIPGVAFDEHCNRLGRGKAFYDRYLANYTSTRKRPLFVALGLSVQLLPAGEMVPITTDDFTLDGVITPDRTIWRRGTKEQA</sequence>
<comment type="similarity">
    <text evidence="1">Belongs to the 5-formyltetrahydrofolate cyclo-ligase family.</text>
</comment>
<reference evidence="8" key="1">
    <citation type="journal article" date="2022" name="G3 (Bethesda)">
        <title>High quality genome of the basidiomycete yeast Dioszegia hungarica PDD-24b-2 isolated from cloud water.</title>
        <authorList>
            <person name="Jarrige D."/>
            <person name="Haridas S."/>
            <person name="Bleykasten-Grosshans C."/>
            <person name="Joly M."/>
            <person name="Nadalig T."/>
            <person name="Sancelme M."/>
            <person name="Vuilleumier S."/>
            <person name="Grigoriev I.V."/>
            <person name="Amato P."/>
            <person name="Bringel F."/>
        </authorList>
    </citation>
    <scope>NUCLEOTIDE SEQUENCE</scope>
    <source>
        <strain evidence="8">PDD-24b-2</strain>
    </source>
</reference>
<evidence type="ECO:0000313" key="9">
    <source>
        <dbReference type="Proteomes" id="UP001164286"/>
    </source>
</evidence>
<dbReference type="EC" id="6.3.3.2" evidence="5"/>
<evidence type="ECO:0000313" key="8">
    <source>
        <dbReference type="EMBL" id="KAI9633331.1"/>
    </source>
</evidence>
<comment type="caution">
    <text evidence="8">The sequence shown here is derived from an EMBL/GenBank/DDBJ whole genome shotgun (WGS) entry which is preliminary data.</text>
</comment>
<comment type="catalytic activity">
    <reaction evidence="4">
        <text>(6S)-5-formyl-5,6,7,8-tetrahydrofolate + ATP = (6R)-5,10-methenyltetrahydrofolate + ADP + phosphate</text>
        <dbReference type="Rhea" id="RHEA:10488"/>
        <dbReference type="ChEBI" id="CHEBI:30616"/>
        <dbReference type="ChEBI" id="CHEBI:43474"/>
        <dbReference type="ChEBI" id="CHEBI:57455"/>
        <dbReference type="ChEBI" id="CHEBI:57457"/>
        <dbReference type="ChEBI" id="CHEBI:456216"/>
        <dbReference type="EC" id="6.3.3.2"/>
    </reaction>
</comment>
<dbReference type="Proteomes" id="UP001164286">
    <property type="component" value="Unassembled WGS sequence"/>
</dbReference>
<keyword evidence="9" id="KW-1185">Reference proteome</keyword>
<accession>A0AA38LU26</accession>
<dbReference type="InterPro" id="IPR037171">
    <property type="entry name" value="NagB/RpiA_transferase-like"/>
</dbReference>
<feature type="binding site" evidence="6">
    <location>
        <position position="57"/>
    </location>
    <ligand>
        <name>substrate</name>
    </ligand>
</feature>
<dbReference type="PIRSF" id="PIRSF006806">
    <property type="entry name" value="FTHF_cligase"/>
    <property type="match status" value="1"/>
</dbReference>
<dbReference type="GeneID" id="77729738"/>
<evidence type="ECO:0000256" key="6">
    <source>
        <dbReference type="PIRSR" id="PIRSR006806-1"/>
    </source>
</evidence>
<dbReference type="GO" id="GO:0005739">
    <property type="term" value="C:mitochondrion"/>
    <property type="evidence" value="ECO:0007669"/>
    <property type="project" value="TreeGrafter"/>
</dbReference>
<evidence type="ECO:0000256" key="7">
    <source>
        <dbReference type="SAM" id="MobiDB-lite"/>
    </source>
</evidence>
<gene>
    <name evidence="8" type="ORF">MKK02DRAFT_39311</name>
</gene>
<feature type="binding site" evidence="6">
    <location>
        <begin position="5"/>
        <end position="9"/>
    </location>
    <ligand>
        <name>ATP</name>
        <dbReference type="ChEBI" id="CHEBI:30616"/>
    </ligand>
</feature>
<evidence type="ECO:0000256" key="2">
    <source>
        <dbReference type="ARBA" id="ARBA00022741"/>
    </source>
</evidence>
<dbReference type="GO" id="GO:0030272">
    <property type="term" value="F:5-formyltetrahydrofolate cyclo-ligase activity"/>
    <property type="evidence" value="ECO:0007669"/>
    <property type="project" value="UniProtKB-EC"/>
</dbReference>
<dbReference type="AlphaFoldDB" id="A0AA38LU26"/>
<dbReference type="InterPro" id="IPR024185">
    <property type="entry name" value="FTHF_cligase-like_sf"/>
</dbReference>
<evidence type="ECO:0000256" key="1">
    <source>
        <dbReference type="ARBA" id="ARBA00010638"/>
    </source>
</evidence>
<dbReference type="PANTHER" id="PTHR23407:SF1">
    <property type="entry name" value="5-FORMYLTETRAHYDROFOLATE CYCLO-LIGASE"/>
    <property type="match status" value="1"/>
</dbReference>
<dbReference type="Gene3D" id="3.40.50.10420">
    <property type="entry name" value="NagB/RpiA/CoA transferase-like"/>
    <property type="match status" value="1"/>
</dbReference>
<dbReference type="SUPFAM" id="SSF100950">
    <property type="entry name" value="NagB/RpiA/CoA transferase-like"/>
    <property type="match status" value="1"/>
</dbReference>
<dbReference type="InterPro" id="IPR002698">
    <property type="entry name" value="FTHF_cligase"/>
</dbReference>
<proteinExistence type="inferred from homology"/>
<feature type="binding site" evidence="6">
    <location>
        <begin position="165"/>
        <end position="173"/>
    </location>
    <ligand>
        <name>ATP</name>
        <dbReference type="ChEBI" id="CHEBI:30616"/>
    </ligand>
</feature>
<organism evidence="8 9">
    <name type="scientific">Dioszegia hungarica</name>
    <dbReference type="NCBI Taxonomy" id="4972"/>
    <lineage>
        <taxon>Eukaryota</taxon>
        <taxon>Fungi</taxon>
        <taxon>Dikarya</taxon>
        <taxon>Basidiomycota</taxon>
        <taxon>Agaricomycotina</taxon>
        <taxon>Tremellomycetes</taxon>
        <taxon>Tremellales</taxon>
        <taxon>Bulleribasidiaceae</taxon>
        <taxon>Dioszegia</taxon>
    </lineage>
</organism>
<dbReference type="EMBL" id="JAKWFO010000011">
    <property type="protein sequence ID" value="KAI9633331.1"/>
    <property type="molecule type" value="Genomic_DNA"/>
</dbReference>
<evidence type="ECO:0000256" key="3">
    <source>
        <dbReference type="ARBA" id="ARBA00022840"/>
    </source>
</evidence>
<feature type="compositionally biased region" description="Pro residues" evidence="7">
    <location>
        <begin position="78"/>
        <end position="89"/>
    </location>
</feature>
<evidence type="ECO:0000256" key="5">
    <source>
        <dbReference type="ARBA" id="ARBA00038966"/>
    </source>
</evidence>
<dbReference type="GO" id="GO:0005524">
    <property type="term" value="F:ATP binding"/>
    <property type="evidence" value="ECO:0007669"/>
    <property type="project" value="UniProtKB-KW"/>
</dbReference>
<keyword evidence="2 6" id="KW-0547">Nucleotide-binding</keyword>
<dbReference type="GO" id="GO:0035999">
    <property type="term" value="P:tetrahydrofolate interconversion"/>
    <property type="evidence" value="ECO:0007669"/>
    <property type="project" value="TreeGrafter"/>
</dbReference>
<feature type="binding site" evidence="6">
    <location>
        <position position="51"/>
    </location>
    <ligand>
        <name>substrate</name>
    </ligand>
</feature>
<keyword evidence="3 6" id="KW-0067">ATP-binding</keyword>
<name>A0AA38LU26_9TREE</name>
<evidence type="ECO:0000256" key="4">
    <source>
        <dbReference type="ARBA" id="ARBA00036539"/>
    </source>
</evidence>
<dbReference type="RefSeq" id="XP_052943108.1">
    <property type="nucleotide sequence ID" value="XM_053090533.1"/>
</dbReference>
<dbReference type="Pfam" id="PF01812">
    <property type="entry name" value="5-FTHF_cyc-lig"/>
    <property type="match status" value="1"/>
</dbReference>
<protein>
    <recommendedName>
        <fullName evidence="5">5-formyltetrahydrofolate cyclo-ligase</fullName>
        <ecNumber evidence="5">6.3.3.2</ecNumber>
    </recommendedName>
</protein>